<dbReference type="RefSeq" id="WP_248434083.1">
    <property type="nucleotide sequence ID" value="NZ_CP096205.1"/>
</dbReference>
<evidence type="ECO:0008006" key="4">
    <source>
        <dbReference type="Google" id="ProtNLM"/>
    </source>
</evidence>
<protein>
    <recommendedName>
        <fullName evidence="4">DUF5017 domain-containing protein</fullName>
    </recommendedName>
</protein>
<reference evidence="2" key="1">
    <citation type="submission" date="2022-04" db="EMBL/GenBank/DDBJ databases">
        <title>Consumption of N2O by Flavobacterium azooxidireducens sp. nov. isolated from Decomposing Leaf Litter of Phragmites australis (Cav.).</title>
        <authorList>
            <person name="Behrendt U."/>
            <person name="Spanner T."/>
            <person name="Augustin J."/>
            <person name="Horn M.A."/>
            <person name="Kolb S."/>
            <person name="Ulrich A."/>
        </authorList>
    </citation>
    <scope>NUCLEOTIDE SEQUENCE</scope>
    <source>
        <strain evidence="2">IGB 4-14</strain>
    </source>
</reference>
<dbReference type="EMBL" id="CP096205">
    <property type="protein sequence ID" value="UPQ79087.1"/>
    <property type="molecule type" value="Genomic_DNA"/>
</dbReference>
<gene>
    <name evidence="2" type="ORF">M0M57_15885</name>
</gene>
<keyword evidence="1" id="KW-0732">Signal</keyword>
<evidence type="ECO:0000313" key="2">
    <source>
        <dbReference type="EMBL" id="UPQ79087.1"/>
    </source>
</evidence>
<dbReference type="PROSITE" id="PS51257">
    <property type="entry name" value="PROKAR_LIPOPROTEIN"/>
    <property type="match status" value="1"/>
</dbReference>
<proteinExistence type="predicted"/>
<organism evidence="2 3">
    <name type="scientific">Flavobacterium azooxidireducens</name>
    <dbReference type="NCBI Taxonomy" id="1871076"/>
    <lineage>
        <taxon>Bacteria</taxon>
        <taxon>Pseudomonadati</taxon>
        <taxon>Bacteroidota</taxon>
        <taxon>Flavobacteriia</taxon>
        <taxon>Flavobacteriales</taxon>
        <taxon>Flavobacteriaceae</taxon>
        <taxon>Flavobacterium</taxon>
    </lineage>
</organism>
<name>A0ABY4KI36_9FLAO</name>
<feature type="signal peptide" evidence="1">
    <location>
        <begin position="1"/>
        <end position="21"/>
    </location>
</feature>
<dbReference type="Proteomes" id="UP000830583">
    <property type="component" value="Chromosome"/>
</dbReference>
<sequence length="191" mass="21581">MKTIKYTFLLALITLSISCSKEDEEFYNAVYTTIPNLVSIEVQPNYEVNDVLWLNTNAFSRYLSEPNQTTLLDVYRTTNSQKFSFIYRLEKQVDGNWEVVSVGNNFVEDQGSMSIGNYVTVNAIYNSNAEAYEFRGGLRLTEAGQYRIGFFSGYNGSDFDIISDSSNNSTFLTIATSANDVTNGFYTFTVN</sequence>
<accession>A0ABY4KI36</accession>
<feature type="chain" id="PRO_5047311859" description="DUF5017 domain-containing protein" evidence="1">
    <location>
        <begin position="22"/>
        <end position="191"/>
    </location>
</feature>
<evidence type="ECO:0000313" key="3">
    <source>
        <dbReference type="Proteomes" id="UP000830583"/>
    </source>
</evidence>
<evidence type="ECO:0000256" key="1">
    <source>
        <dbReference type="SAM" id="SignalP"/>
    </source>
</evidence>
<keyword evidence="3" id="KW-1185">Reference proteome</keyword>